<proteinExistence type="predicted"/>
<dbReference type="AlphaFoldDB" id="A0A0F9P663"/>
<reference evidence="1" key="1">
    <citation type="journal article" date="2015" name="Nature">
        <title>Complex archaea that bridge the gap between prokaryotes and eukaryotes.</title>
        <authorList>
            <person name="Spang A."/>
            <person name="Saw J.H."/>
            <person name="Jorgensen S.L."/>
            <person name="Zaremba-Niedzwiedzka K."/>
            <person name="Martijn J."/>
            <person name="Lind A.E."/>
            <person name="van Eijk R."/>
            <person name="Schleper C."/>
            <person name="Guy L."/>
            <person name="Ettema T.J."/>
        </authorList>
    </citation>
    <scope>NUCLEOTIDE SEQUENCE</scope>
</reference>
<gene>
    <name evidence="1" type="ORF">LCGC14_0941170</name>
</gene>
<comment type="caution">
    <text evidence="1">The sequence shown here is derived from an EMBL/GenBank/DDBJ whole genome shotgun (WGS) entry which is preliminary data.</text>
</comment>
<organism evidence="1">
    <name type="scientific">marine sediment metagenome</name>
    <dbReference type="NCBI Taxonomy" id="412755"/>
    <lineage>
        <taxon>unclassified sequences</taxon>
        <taxon>metagenomes</taxon>
        <taxon>ecological metagenomes</taxon>
    </lineage>
</organism>
<accession>A0A0F9P663</accession>
<dbReference type="EMBL" id="LAZR01003293">
    <property type="protein sequence ID" value="KKN19892.1"/>
    <property type="molecule type" value="Genomic_DNA"/>
</dbReference>
<sequence length="69" mass="7662">MGIKFGEIDASQILQNEFRLAVLEKIVEMIANNNTPMLRIPSGDDVNGIKSAVVEDLKKKYPKSDIALM</sequence>
<protein>
    <submittedName>
        <fullName evidence="1">Uncharacterized protein</fullName>
    </submittedName>
</protein>
<evidence type="ECO:0000313" key="1">
    <source>
        <dbReference type="EMBL" id="KKN19892.1"/>
    </source>
</evidence>
<name>A0A0F9P663_9ZZZZ</name>